<dbReference type="RefSeq" id="WP_205087564.1">
    <property type="nucleotide sequence ID" value="NZ_CALXQD010000001.1"/>
</dbReference>
<sequence length="340" mass="39077">MKLGLETESLHLWFQHKRMDIFGFIDKAHELGLDGVQINVIKDYNLDEQWGTLGSADETHLKKIKDKLKAYDMYVEFDMRNLEYERLTEVLRVAHILGARFVRSYVPITINRSALATAAEGAYDIVKVRQDFDPQNLRDAVEAIRRIEPLLKKYRITLCLENHEYETADELVALVKEIASPWVQLLFDFGNSMMAWEDPMAAVRKMAPYVKMTHCKDHIIIPDKSSEFGYVVCGVPIGEGNLDVPALFDVLYENSPVERLNIEMCYPYCAEFKRSVGTGGVYGCGEGAFAIRHPLYPIKPSQYYYPHEVSEAMLEQLLVDQMHGVEKSVSYIKRMLAQYE</sequence>
<proteinExistence type="predicted"/>
<feature type="domain" description="Xylose isomerase-like TIM barrel" evidence="1">
    <location>
        <begin position="25"/>
        <end position="253"/>
    </location>
</feature>
<evidence type="ECO:0000313" key="2">
    <source>
        <dbReference type="EMBL" id="MBM6912388.1"/>
    </source>
</evidence>
<dbReference type="PANTHER" id="PTHR12110:SF53">
    <property type="entry name" value="BLR5974 PROTEIN"/>
    <property type="match status" value="1"/>
</dbReference>
<dbReference type="InterPro" id="IPR013022">
    <property type="entry name" value="Xyl_isomerase-like_TIM-brl"/>
</dbReference>
<dbReference type="GO" id="GO:0016853">
    <property type="term" value="F:isomerase activity"/>
    <property type="evidence" value="ECO:0007669"/>
    <property type="project" value="UniProtKB-KW"/>
</dbReference>
<protein>
    <submittedName>
        <fullName evidence="2">Sugar phosphate isomerase/epimerase</fullName>
    </submittedName>
</protein>
<comment type="caution">
    <text evidence="2">The sequence shown here is derived from an EMBL/GenBank/DDBJ whole genome shotgun (WGS) entry which is preliminary data.</text>
</comment>
<gene>
    <name evidence="2" type="ORF">H6A01_03445</name>
</gene>
<dbReference type="Gene3D" id="3.20.20.150">
    <property type="entry name" value="Divalent-metal-dependent TIM barrel enzymes"/>
    <property type="match status" value="1"/>
</dbReference>
<dbReference type="SUPFAM" id="SSF51658">
    <property type="entry name" value="Xylose isomerase-like"/>
    <property type="match status" value="1"/>
</dbReference>
<name>A0ABS2GGJ8_9FIRM</name>
<dbReference type="InterPro" id="IPR050312">
    <property type="entry name" value="IolE/XylAMocC-like"/>
</dbReference>
<dbReference type="EMBL" id="JACJLA010000004">
    <property type="protein sequence ID" value="MBM6912388.1"/>
    <property type="molecule type" value="Genomic_DNA"/>
</dbReference>
<keyword evidence="3" id="KW-1185">Reference proteome</keyword>
<organism evidence="2 3">
    <name type="scientific">Veillonella magna</name>
    <dbReference type="NCBI Taxonomy" id="464322"/>
    <lineage>
        <taxon>Bacteria</taxon>
        <taxon>Bacillati</taxon>
        <taxon>Bacillota</taxon>
        <taxon>Negativicutes</taxon>
        <taxon>Veillonellales</taxon>
        <taxon>Veillonellaceae</taxon>
        <taxon>Veillonella</taxon>
    </lineage>
</organism>
<dbReference type="Pfam" id="PF01261">
    <property type="entry name" value="AP_endonuc_2"/>
    <property type="match status" value="1"/>
</dbReference>
<evidence type="ECO:0000259" key="1">
    <source>
        <dbReference type="Pfam" id="PF01261"/>
    </source>
</evidence>
<accession>A0ABS2GGJ8</accession>
<dbReference type="InterPro" id="IPR036237">
    <property type="entry name" value="Xyl_isomerase-like_sf"/>
</dbReference>
<dbReference type="Proteomes" id="UP000707138">
    <property type="component" value="Unassembled WGS sequence"/>
</dbReference>
<reference evidence="2 3" key="1">
    <citation type="journal article" date="2021" name="Sci. Rep.">
        <title>The distribution of antibiotic resistance genes in chicken gut microbiota commensals.</title>
        <authorList>
            <person name="Juricova H."/>
            <person name="Matiasovicova J."/>
            <person name="Kubasova T."/>
            <person name="Cejkova D."/>
            <person name="Rychlik I."/>
        </authorList>
    </citation>
    <scope>NUCLEOTIDE SEQUENCE [LARGE SCALE GENOMIC DNA]</scope>
    <source>
        <strain evidence="2 3">An537</strain>
    </source>
</reference>
<keyword evidence="2" id="KW-0413">Isomerase</keyword>
<dbReference type="PANTHER" id="PTHR12110">
    <property type="entry name" value="HYDROXYPYRUVATE ISOMERASE"/>
    <property type="match status" value="1"/>
</dbReference>
<evidence type="ECO:0000313" key="3">
    <source>
        <dbReference type="Proteomes" id="UP000707138"/>
    </source>
</evidence>